<sequence>MPRPPGGAAPPAPRGPRIAEVRDEEGPRAFEHAIPRGFELPELDARGAGAEYGVGVLADDRFRLWVGWEGDRPVSAAAASAAAGISDVTPVATVPEARRRGYGAALTWRVTMADPTLPALLLATDEGLPSYERIGYAAVARFTLWSRDRPARMN</sequence>
<proteinExistence type="predicted"/>
<protein>
    <recommendedName>
        <fullName evidence="1">N-acetyltransferase domain-containing protein</fullName>
    </recommendedName>
</protein>
<dbReference type="SUPFAM" id="SSF55729">
    <property type="entry name" value="Acyl-CoA N-acyltransferases (Nat)"/>
    <property type="match status" value="1"/>
</dbReference>
<dbReference type="PROSITE" id="PS51186">
    <property type="entry name" value="GNAT"/>
    <property type="match status" value="1"/>
</dbReference>
<name>A0A6J4VGU6_9BACT</name>
<dbReference type="Gene3D" id="3.40.630.30">
    <property type="match status" value="1"/>
</dbReference>
<evidence type="ECO:0000313" key="2">
    <source>
        <dbReference type="EMBL" id="CAA9575443.1"/>
    </source>
</evidence>
<dbReference type="InterPro" id="IPR000182">
    <property type="entry name" value="GNAT_dom"/>
</dbReference>
<gene>
    <name evidence="2" type="ORF">AVDCRST_MAG49-4116</name>
</gene>
<feature type="domain" description="N-acetyltransferase" evidence="1">
    <location>
        <begin position="24"/>
        <end position="154"/>
    </location>
</feature>
<dbReference type="EMBL" id="CADCWG010000300">
    <property type="protein sequence ID" value="CAA9575443.1"/>
    <property type="molecule type" value="Genomic_DNA"/>
</dbReference>
<evidence type="ECO:0000259" key="1">
    <source>
        <dbReference type="PROSITE" id="PS51186"/>
    </source>
</evidence>
<reference evidence="2" key="1">
    <citation type="submission" date="2020-02" db="EMBL/GenBank/DDBJ databases">
        <authorList>
            <person name="Meier V. D."/>
        </authorList>
    </citation>
    <scope>NUCLEOTIDE SEQUENCE</scope>
    <source>
        <strain evidence="2">AVDCRST_MAG49</strain>
    </source>
</reference>
<accession>A0A6J4VGU6</accession>
<dbReference type="AlphaFoldDB" id="A0A6J4VGU6"/>
<dbReference type="InterPro" id="IPR016181">
    <property type="entry name" value="Acyl_CoA_acyltransferase"/>
</dbReference>
<dbReference type="GO" id="GO:0016747">
    <property type="term" value="F:acyltransferase activity, transferring groups other than amino-acyl groups"/>
    <property type="evidence" value="ECO:0007669"/>
    <property type="project" value="InterPro"/>
</dbReference>
<organism evidence="2">
    <name type="scientific">uncultured Thermomicrobiales bacterium</name>
    <dbReference type="NCBI Taxonomy" id="1645740"/>
    <lineage>
        <taxon>Bacteria</taxon>
        <taxon>Pseudomonadati</taxon>
        <taxon>Thermomicrobiota</taxon>
        <taxon>Thermomicrobia</taxon>
        <taxon>Thermomicrobiales</taxon>
        <taxon>environmental samples</taxon>
    </lineage>
</organism>